<dbReference type="SUPFAM" id="SSF57850">
    <property type="entry name" value="RING/U-box"/>
    <property type="match status" value="1"/>
</dbReference>
<dbReference type="SMART" id="SM00184">
    <property type="entry name" value="RING"/>
    <property type="match status" value="1"/>
</dbReference>
<organism evidence="4 5">
    <name type="scientific">Aphanomyces stellatus</name>
    <dbReference type="NCBI Taxonomy" id="120398"/>
    <lineage>
        <taxon>Eukaryota</taxon>
        <taxon>Sar</taxon>
        <taxon>Stramenopiles</taxon>
        <taxon>Oomycota</taxon>
        <taxon>Saprolegniomycetes</taxon>
        <taxon>Saprolegniales</taxon>
        <taxon>Verrucalvaceae</taxon>
        <taxon>Aphanomyces</taxon>
    </lineage>
</organism>
<evidence type="ECO:0000313" key="4">
    <source>
        <dbReference type="EMBL" id="VFT80034.1"/>
    </source>
</evidence>
<sequence length="214" mass="24040">MVAPANPHSALYTLSITNNTSHTHFHATKTDHDFNHLRNQVLDVLDRSHLCDALCPWFYVDVEHTLPKKSLFRKATHAKVVLAHMSAYQKLMDKLLMFIKNPHNRSCHRAVDRVPDVLFDFIFETIQNDSDGVDPAMFTPLKPRLSSISSSRSSRHSLDSLDCSLCSECSNGHGWTSLACGHTFHDDCVLAALNDSLVCPTCALQPADEEDKKR</sequence>
<dbReference type="EMBL" id="CAADRA010000404">
    <property type="protein sequence ID" value="VFT80034.1"/>
    <property type="molecule type" value="Genomic_DNA"/>
</dbReference>
<protein>
    <submittedName>
        <fullName evidence="4">Aste57867_2847 protein</fullName>
    </submittedName>
</protein>
<dbReference type="PROSITE" id="PS50089">
    <property type="entry name" value="ZF_RING_2"/>
    <property type="match status" value="1"/>
</dbReference>
<feature type="domain" description="RING-type" evidence="2">
    <location>
        <begin position="163"/>
        <end position="202"/>
    </location>
</feature>
<accession>A0A485K963</accession>
<proteinExistence type="predicted"/>
<dbReference type="EMBL" id="VJMH01000404">
    <property type="protein sequence ID" value="KAF0716445.1"/>
    <property type="molecule type" value="Genomic_DNA"/>
</dbReference>
<keyword evidence="5" id="KW-1185">Reference proteome</keyword>
<keyword evidence="1" id="KW-0863">Zinc-finger</keyword>
<evidence type="ECO:0000259" key="2">
    <source>
        <dbReference type="PROSITE" id="PS50089"/>
    </source>
</evidence>
<keyword evidence="1" id="KW-0862">Zinc</keyword>
<dbReference type="OrthoDB" id="8062037at2759"/>
<evidence type="ECO:0000256" key="1">
    <source>
        <dbReference type="PROSITE-ProRule" id="PRU00175"/>
    </source>
</evidence>
<dbReference type="InterPro" id="IPR013083">
    <property type="entry name" value="Znf_RING/FYVE/PHD"/>
</dbReference>
<reference evidence="4 5" key="1">
    <citation type="submission" date="2019-03" db="EMBL/GenBank/DDBJ databases">
        <authorList>
            <person name="Gaulin E."/>
            <person name="Dumas B."/>
        </authorList>
    </citation>
    <scope>NUCLEOTIDE SEQUENCE [LARGE SCALE GENOMIC DNA]</scope>
    <source>
        <strain evidence="4">CBS 568.67</strain>
    </source>
</reference>
<dbReference type="GO" id="GO:0008270">
    <property type="term" value="F:zinc ion binding"/>
    <property type="evidence" value="ECO:0007669"/>
    <property type="project" value="UniProtKB-KW"/>
</dbReference>
<evidence type="ECO:0000313" key="5">
    <source>
        <dbReference type="Proteomes" id="UP000332933"/>
    </source>
</evidence>
<dbReference type="Gene3D" id="3.30.40.10">
    <property type="entry name" value="Zinc/RING finger domain, C3HC4 (zinc finger)"/>
    <property type="match status" value="1"/>
</dbReference>
<dbReference type="InterPro" id="IPR001841">
    <property type="entry name" value="Znf_RING"/>
</dbReference>
<evidence type="ECO:0000313" key="3">
    <source>
        <dbReference type="EMBL" id="KAF0716445.1"/>
    </source>
</evidence>
<dbReference type="AlphaFoldDB" id="A0A485K963"/>
<keyword evidence="1" id="KW-0479">Metal-binding</keyword>
<dbReference type="Proteomes" id="UP000332933">
    <property type="component" value="Unassembled WGS sequence"/>
</dbReference>
<reference evidence="3" key="2">
    <citation type="submission" date="2019-06" db="EMBL/GenBank/DDBJ databases">
        <title>Genomics analysis of Aphanomyces spp. identifies a new class of oomycete effector associated with host adaptation.</title>
        <authorList>
            <person name="Gaulin E."/>
        </authorList>
    </citation>
    <scope>NUCLEOTIDE SEQUENCE</scope>
    <source>
        <strain evidence="3">CBS 578.67</strain>
    </source>
</reference>
<dbReference type="Pfam" id="PF13639">
    <property type="entry name" value="zf-RING_2"/>
    <property type="match status" value="1"/>
</dbReference>
<name>A0A485K963_9STRA</name>
<gene>
    <name evidence="4" type="primary">Aste57867_2847</name>
    <name evidence="3" type="ORF">As57867_002839</name>
    <name evidence="4" type="ORF">ASTE57867_2847</name>
</gene>